<dbReference type="InterPro" id="IPR036869">
    <property type="entry name" value="J_dom_sf"/>
</dbReference>
<organism evidence="12 13">
    <name type="scientific">Amanita muscaria (strain Koide BX008)</name>
    <dbReference type="NCBI Taxonomy" id="946122"/>
    <lineage>
        <taxon>Eukaryota</taxon>
        <taxon>Fungi</taxon>
        <taxon>Dikarya</taxon>
        <taxon>Basidiomycota</taxon>
        <taxon>Agaricomycotina</taxon>
        <taxon>Agaricomycetes</taxon>
        <taxon>Agaricomycetidae</taxon>
        <taxon>Agaricales</taxon>
        <taxon>Pluteineae</taxon>
        <taxon>Amanitaceae</taxon>
        <taxon>Amanita</taxon>
    </lineage>
</organism>
<evidence type="ECO:0000256" key="2">
    <source>
        <dbReference type="ARBA" id="ARBA00022448"/>
    </source>
</evidence>
<feature type="region of interest" description="Disordered" evidence="9">
    <location>
        <begin position="621"/>
        <end position="680"/>
    </location>
</feature>
<sequence length="680" mass="76225">MAKYSYDEAGNMAGYFLITFLALVLVPATFSTIKPLPQAVTDGCQCTPCKENRQRLEKLQKGFPKITKKAVALLLGWSLLGYVSFRVVGATVENKVYDPFEILGIGAGASEKEIKSHFKRLSLRYHPDKVRATANQTIEMIQQKFVDITKAYKSLTDETIRKNWELYGNPDGRQEMSMGIALPQWIIESKNNVWVLTVYGLLFGGALPALVGRWWFGSRERTKDGVHARSAAEYFKSLREESNMDQIISTLSKSFTWEHPAKSSNSDADELQRLEHEITVVAGKAWQAVQSVIREGNDACKRAFVLVFAHLLRLEVKRSSLVKEQVQILQQTPILLNSLLNITLARNWLFPSLDIMRLHAYLVQALPPSPSFMTLKDGVESKLTNPRAAWFAQLPGITSADGASHTVTSYNGLIQVLDDKSDNRVPDIKRALSKWGHVDLVDISFKVIGERVVSPSSIVYLVVKLRLKSPISQPSSDKNTAKQELDADQVKRRVKLNDELEEEFLKSRNDAEDLNDSAVASAVHAPHWPGERKPSWWIVLADDKSNRVVVPPLKITDIPSARLPEADAHEALLQHDYRAYKIQFQSPPNIGMFTWKVYVVSDTFVGEEVTRDITMKIEEAPLSASDEMEDEISEPDEDSLAGQMAAMRGGSVKKRKEESDDDSLEEDSDKNDSSSDSDSD</sequence>
<dbReference type="STRING" id="946122.A0A0C2SW18"/>
<dbReference type="HOGENOM" id="CLU_014210_0_0_1"/>
<dbReference type="SMART" id="SM00271">
    <property type="entry name" value="DnaJ"/>
    <property type="match status" value="1"/>
</dbReference>
<evidence type="ECO:0000256" key="4">
    <source>
        <dbReference type="ARBA" id="ARBA00022824"/>
    </source>
</evidence>
<evidence type="ECO:0000256" key="7">
    <source>
        <dbReference type="ARBA" id="ARBA00023136"/>
    </source>
</evidence>
<dbReference type="InterPro" id="IPR014756">
    <property type="entry name" value="Ig_E-set"/>
</dbReference>
<keyword evidence="6 10" id="KW-1133">Transmembrane helix</keyword>
<evidence type="ECO:0000313" key="13">
    <source>
        <dbReference type="Proteomes" id="UP000054549"/>
    </source>
</evidence>
<dbReference type="CDD" id="cd06257">
    <property type="entry name" value="DnaJ"/>
    <property type="match status" value="1"/>
</dbReference>
<dbReference type="Pfam" id="PF00226">
    <property type="entry name" value="DnaJ"/>
    <property type="match status" value="1"/>
</dbReference>
<dbReference type="FunCoup" id="A0A0C2SW18">
    <property type="interactions" value="597"/>
</dbReference>
<proteinExistence type="predicted"/>
<keyword evidence="3 10" id="KW-0812">Transmembrane</keyword>
<dbReference type="PROSITE" id="PS50076">
    <property type="entry name" value="DNAJ_2"/>
    <property type="match status" value="1"/>
</dbReference>
<dbReference type="Pfam" id="PF02889">
    <property type="entry name" value="Sec63"/>
    <property type="match status" value="1"/>
</dbReference>
<evidence type="ECO:0000256" key="6">
    <source>
        <dbReference type="ARBA" id="ARBA00022989"/>
    </source>
</evidence>
<feature type="transmembrane region" description="Helical" evidence="10">
    <location>
        <begin position="70"/>
        <end position="89"/>
    </location>
</feature>
<dbReference type="AlphaFoldDB" id="A0A0C2SW18"/>
<dbReference type="PANTHER" id="PTHR24075:SF0">
    <property type="entry name" value="TRANSLOCATION PROTEIN SEC63 HOMOLOG"/>
    <property type="match status" value="1"/>
</dbReference>
<dbReference type="PRINTS" id="PR00625">
    <property type="entry name" value="JDOMAIN"/>
</dbReference>
<dbReference type="GO" id="GO:0031207">
    <property type="term" value="C:Sec62/Sec63 complex"/>
    <property type="evidence" value="ECO:0007669"/>
    <property type="project" value="TreeGrafter"/>
</dbReference>
<evidence type="ECO:0000256" key="3">
    <source>
        <dbReference type="ARBA" id="ARBA00022692"/>
    </source>
</evidence>
<evidence type="ECO:0000256" key="1">
    <source>
        <dbReference type="ARBA" id="ARBA00004477"/>
    </source>
</evidence>
<dbReference type="EMBL" id="KN818341">
    <property type="protein sequence ID" value="KIL58304.1"/>
    <property type="molecule type" value="Genomic_DNA"/>
</dbReference>
<dbReference type="InterPro" id="IPR035892">
    <property type="entry name" value="C2_domain_sf"/>
</dbReference>
<feature type="compositionally biased region" description="Acidic residues" evidence="9">
    <location>
        <begin position="626"/>
        <end position="639"/>
    </location>
</feature>
<evidence type="ECO:0000256" key="10">
    <source>
        <dbReference type="SAM" id="Phobius"/>
    </source>
</evidence>
<dbReference type="Proteomes" id="UP000054549">
    <property type="component" value="Unassembled WGS sequence"/>
</dbReference>
<dbReference type="OrthoDB" id="1734229at2759"/>
<dbReference type="InParanoid" id="A0A0C2SW18"/>
<protein>
    <recommendedName>
        <fullName evidence="11">J domain-containing protein</fullName>
    </recommendedName>
</protein>
<feature type="transmembrane region" description="Helical" evidence="10">
    <location>
        <begin position="193"/>
        <end position="216"/>
    </location>
</feature>
<dbReference type="Gene3D" id="2.60.40.150">
    <property type="entry name" value="C2 domain"/>
    <property type="match status" value="1"/>
</dbReference>
<keyword evidence="5" id="KW-0653">Protein transport</keyword>
<feature type="compositionally biased region" description="Acidic residues" evidence="9">
    <location>
        <begin position="659"/>
        <end position="680"/>
    </location>
</feature>
<keyword evidence="7 10" id="KW-0472">Membrane</keyword>
<dbReference type="Gene3D" id="1.10.3380.10">
    <property type="entry name" value="Sec63 N-terminal domain-like domain"/>
    <property type="match status" value="1"/>
</dbReference>
<accession>A0A0C2SW18</accession>
<keyword evidence="8" id="KW-0143">Chaperone</keyword>
<dbReference type="GO" id="GO:0003723">
    <property type="term" value="F:RNA binding"/>
    <property type="evidence" value="ECO:0007669"/>
    <property type="project" value="TreeGrafter"/>
</dbReference>
<evidence type="ECO:0000313" key="12">
    <source>
        <dbReference type="EMBL" id="KIL58304.1"/>
    </source>
</evidence>
<keyword evidence="4" id="KW-0256">Endoplasmic reticulum</keyword>
<keyword evidence="13" id="KW-1185">Reference proteome</keyword>
<dbReference type="SUPFAM" id="SSF158702">
    <property type="entry name" value="Sec63 N-terminal domain-like"/>
    <property type="match status" value="1"/>
</dbReference>
<keyword evidence="2" id="KW-0813">Transport</keyword>
<comment type="subcellular location">
    <subcellularLocation>
        <location evidence="1">Endoplasmic reticulum membrane</location>
        <topology evidence="1">Multi-pass membrane protein</topology>
    </subcellularLocation>
</comment>
<dbReference type="SMART" id="SM00973">
    <property type="entry name" value="Sec63"/>
    <property type="match status" value="1"/>
</dbReference>
<name>A0A0C2SW18_AMAMK</name>
<feature type="domain" description="J" evidence="11">
    <location>
        <begin position="98"/>
        <end position="168"/>
    </location>
</feature>
<evidence type="ECO:0000256" key="5">
    <source>
        <dbReference type="ARBA" id="ARBA00022927"/>
    </source>
</evidence>
<dbReference type="GO" id="GO:0008320">
    <property type="term" value="F:protein transmembrane transporter activity"/>
    <property type="evidence" value="ECO:0007669"/>
    <property type="project" value="TreeGrafter"/>
</dbReference>
<dbReference type="GO" id="GO:0006614">
    <property type="term" value="P:SRP-dependent cotranslational protein targeting to membrane"/>
    <property type="evidence" value="ECO:0007669"/>
    <property type="project" value="TreeGrafter"/>
</dbReference>
<dbReference type="InterPro" id="IPR001623">
    <property type="entry name" value="DnaJ_domain"/>
</dbReference>
<feature type="transmembrane region" description="Helical" evidence="10">
    <location>
        <begin position="12"/>
        <end position="30"/>
    </location>
</feature>
<dbReference type="GO" id="GO:0006620">
    <property type="term" value="P:post-translational protein targeting to endoplasmic reticulum membrane"/>
    <property type="evidence" value="ECO:0007669"/>
    <property type="project" value="TreeGrafter"/>
</dbReference>
<dbReference type="FunFam" id="1.10.287.110:FF:000039">
    <property type="entry name" value="Protein translocation complex component (Npl1)"/>
    <property type="match status" value="1"/>
</dbReference>
<evidence type="ECO:0000259" key="11">
    <source>
        <dbReference type="PROSITE" id="PS50076"/>
    </source>
</evidence>
<dbReference type="InterPro" id="IPR004179">
    <property type="entry name" value="Sec63-dom"/>
</dbReference>
<dbReference type="Gene3D" id="1.10.287.110">
    <property type="entry name" value="DnaJ domain"/>
    <property type="match status" value="1"/>
</dbReference>
<dbReference type="SUPFAM" id="SSF46565">
    <property type="entry name" value="Chaperone J-domain"/>
    <property type="match status" value="1"/>
</dbReference>
<reference evidence="12 13" key="1">
    <citation type="submission" date="2014-04" db="EMBL/GenBank/DDBJ databases">
        <title>Evolutionary Origins and Diversification of the Mycorrhizal Mutualists.</title>
        <authorList>
            <consortium name="DOE Joint Genome Institute"/>
            <consortium name="Mycorrhizal Genomics Consortium"/>
            <person name="Kohler A."/>
            <person name="Kuo A."/>
            <person name="Nagy L.G."/>
            <person name="Floudas D."/>
            <person name="Copeland A."/>
            <person name="Barry K.W."/>
            <person name="Cichocki N."/>
            <person name="Veneault-Fourrey C."/>
            <person name="LaButti K."/>
            <person name="Lindquist E.A."/>
            <person name="Lipzen A."/>
            <person name="Lundell T."/>
            <person name="Morin E."/>
            <person name="Murat C."/>
            <person name="Riley R."/>
            <person name="Ohm R."/>
            <person name="Sun H."/>
            <person name="Tunlid A."/>
            <person name="Henrissat B."/>
            <person name="Grigoriev I.V."/>
            <person name="Hibbett D.S."/>
            <person name="Martin F."/>
        </authorList>
    </citation>
    <scope>NUCLEOTIDE SEQUENCE [LARGE SCALE GENOMIC DNA]</scope>
    <source>
        <strain evidence="12 13">Koide BX008</strain>
    </source>
</reference>
<gene>
    <name evidence="12" type="ORF">M378DRAFT_188259</name>
</gene>
<dbReference type="PANTHER" id="PTHR24075">
    <property type="entry name" value="SEC63 DOMAIN-CONTAINING"/>
    <property type="match status" value="1"/>
</dbReference>
<evidence type="ECO:0000256" key="9">
    <source>
        <dbReference type="SAM" id="MobiDB-lite"/>
    </source>
</evidence>
<dbReference type="SUPFAM" id="SSF81296">
    <property type="entry name" value="E set domains"/>
    <property type="match status" value="1"/>
</dbReference>
<evidence type="ECO:0000256" key="8">
    <source>
        <dbReference type="ARBA" id="ARBA00023186"/>
    </source>
</evidence>